<reference evidence="2" key="1">
    <citation type="journal article" date="2022" name="Front. Genet.">
        <title>Chromosome-Scale Assembly of the Dendrobium nobile Genome Provides Insights Into the Molecular Mechanism of the Biosynthesis of the Medicinal Active Ingredient of Dendrobium.</title>
        <authorList>
            <person name="Xu Q."/>
            <person name="Niu S.-C."/>
            <person name="Li K.-L."/>
            <person name="Zheng P.-J."/>
            <person name="Zhang X.-J."/>
            <person name="Jia Y."/>
            <person name="Liu Y."/>
            <person name="Niu Y.-X."/>
            <person name="Yu L.-H."/>
            <person name="Chen D.-F."/>
            <person name="Zhang G.-Q."/>
        </authorList>
    </citation>
    <scope>NUCLEOTIDE SEQUENCE</scope>
    <source>
        <tissue evidence="2">Leaf</tissue>
    </source>
</reference>
<name>A0A8T3A4V8_DENNO</name>
<proteinExistence type="predicted"/>
<sequence length="64" mass="6798">MGARKEEKGRRRLQVSTISTTDSITYSVAASLSSLRACAPARSLSRSGSLREGKKQKGGTKGNN</sequence>
<feature type="region of interest" description="Disordered" evidence="1">
    <location>
        <begin position="38"/>
        <end position="64"/>
    </location>
</feature>
<dbReference type="SMR" id="A0A8T3A4V8"/>
<accession>A0A8T3A4V8</accession>
<dbReference type="EMBL" id="JAGYWB010000019">
    <property type="protein sequence ID" value="KAI0489192.1"/>
    <property type="molecule type" value="Genomic_DNA"/>
</dbReference>
<organism evidence="2 3">
    <name type="scientific">Dendrobium nobile</name>
    <name type="common">Orchid</name>
    <dbReference type="NCBI Taxonomy" id="94219"/>
    <lineage>
        <taxon>Eukaryota</taxon>
        <taxon>Viridiplantae</taxon>
        <taxon>Streptophyta</taxon>
        <taxon>Embryophyta</taxon>
        <taxon>Tracheophyta</taxon>
        <taxon>Spermatophyta</taxon>
        <taxon>Magnoliopsida</taxon>
        <taxon>Liliopsida</taxon>
        <taxon>Asparagales</taxon>
        <taxon>Orchidaceae</taxon>
        <taxon>Epidendroideae</taxon>
        <taxon>Malaxideae</taxon>
        <taxon>Dendrobiinae</taxon>
        <taxon>Dendrobium</taxon>
    </lineage>
</organism>
<protein>
    <submittedName>
        <fullName evidence="2">Uncharacterized protein</fullName>
    </submittedName>
</protein>
<keyword evidence="3" id="KW-1185">Reference proteome</keyword>
<dbReference type="AlphaFoldDB" id="A0A8T3A4V8"/>
<evidence type="ECO:0000313" key="3">
    <source>
        <dbReference type="Proteomes" id="UP000829196"/>
    </source>
</evidence>
<gene>
    <name evidence="2" type="ORF">KFK09_029034</name>
</gene>
<comment type="caution">
    <text evidence="2">The sequence shown here is derived from an EMBL/GenBank/DDBJ whole genome shotgun (WGS) entry which is preliminary data.</text>
</comment>
<evidence type="ECO:0000313" key="2">
    <source>
        <dbReference type="EMBL" id="KAI0489192.1"/>
    </source>
</evidence>
<dbReference type="Proteomes" id="UP000829196">
    <property type="component" value="Unassembled WGS sequence"/>
</dbReference>
<evidence type="ECO:0000256" key="1">
    <source>
        <dbReference type="SAM" id="MobiDB-lite"/>
    </source>
</evidence>